<gene>
    <name evidence="2" type="ORF">RCO7_09579</name>
</gene>
<dbReference type="Proteomes" id="UP000178129">
    <property type="component" value="Unassembled WGS sequence"/>
</dbReference>
<dbReference type="InterPro" id="IPR029063">
    <property type="entry name" value="SAM-dependent_MTases_sf"/>
</dbReference>
<feature type="region of interest" description="Disordered" evidence="1">
    <location>
        <begin position="1"/>
        <end position="96"/>
    </location>
</feature>
<feature type="compositionally biased region" description="Polar residues" evidence="1">
    <location>
        <begin position="134"/>
        <end position="145"/>
    </location>
</feature>
<dbReference type="Gene3D" id="3.40.50.150">
    <property type="entry name" value="Vaccinia Virus protein VP39"/>
    <property type="match status" value="1"/>
</dbReference>
<accession>A0A1E1LC26</accession>
<organism evidence="2 3">
    <name type="scientific">Rhynchosporium graminicola</name>
    <dbReference type="NCBI Taxonomy" id="2792576"/>
    <lineage>
        <taxon>Eukaryota</taxon>
        <taxon>Fungi</taxon>
        <taxon>Dikarya</taxon>
        <taxon>Ascomycota</taxon>
        <taxon>Pezizomycotina</taxon>
        <taxon>Leotiomycetes</taxon>
        <taxon>Helotiales</taxon>
        <taxon>Ploettnerulaceae</taxon>
        <taxon>Rhynchosporium</taxon>
    </lineage>
</organism>
<feature type="compositionally biased region" description="Basic and acidic residues" evidence="1">
    <location>
        <begin position="17"/>
        <end position="36"/>
    </location>
</feature>
<dbReference type="AlphaFoldDB" id="A0A1E1LC26"/>
<evidence type="ECO:0000256" key="1">
    <source>
        <dbReference type="SAM" id="MobiDB-lite"/>
    </source>
</evidence>
<dbReference type="EMBL" id="FJUW01000045">
    <property type="protein sequence ID" value="CZT08086.1"/>
    <property type="molecule type" value="Genomic_DNA"/>
</dbReference>
<feature type="compositionally biased region" description="Low complexity" evidence="1">
    <location>
        <begin position="86"/>
        <end position="96"/>
    </location>
</feature>
<dbReference type="InParanoid" id="A0A1E1LC26"/>
<evidence type="ECO:0000313" key="3">
    <source>
        <dbReference type="Proteomes" id="UP000178129"/>
    </source>
</evidence>
<proteinExistence type="predicted"/>
<evidence type="ECO:0000313" key="2">
    <source>
        <dbReference type="EMBL" id="CZT08086.1"/>
    </source>
</evidence>
<feature type="region of interest" description="Disordered" evidence="1">
    <location>
        <begin position="111"/>
        <end position="146"/>
    </location>
</feature>
<name>A0A1E1LC26_9HELO</name>
<protein>
    <submittedName>
        <fullName evidence="2">Uncharacterized protein</fullName>
    </submittedName>
</protein>
<keyword evidence="3" id="KW-1185">Reference proteome</keyword>
<dbReference type="SUPFAM" id="SSF53335">
    <property type="entry name" value="S-adenosyl-L-methionine-dependent methyltransferases"/>
    <property type="match status" value="1"/>
</dbReference>
<sequence>MTSLWRRFRSRKTKSSHKSDHAGFGRLVEDSAEDLRYPTSRSDPLPSRRRNSAGENDGNREPGRRAVKFASRANLKETHEQNPTNSTTPSRASSLSSTDLDYLNAQVAFRTLSPKPSPNNAAPQPPLQHVNPPLQASSKSTSTPRPQVDWEAFSGAFAPQSKLYPSNYATHTMTPQQLREPEGAYAASAQQLAYNTADHQVVIIPRISVAGPKLTWIASSTLSSDPSSGPASNLPAYFNNLSKTYALQTGNATLNLFATLVSHLAPITPDSIIHDNASGPGTATSVILANLPHGAEYPTIIATDMVPAMIDAFQSSISSSQTHDKTSSQVMKAEALSFPDAYFTHSTSNSSIFNFASPFDLRRGNLPNTANRRPARS</sequence>
<comment type="caution">
    <text evidence="2">The sequence shown here is derived from an EMBL/GenBank/DDBJ whole genome shotgun (WGS) entry which is preliminary data.</text>
</comment>
<reference evidence="3" key="1">
    <citation type="submission" date="2016-03" db="EMBL/GenBank/DDBJ databases">
        <authorList>
            <person name="Ploux O."/>
        </authorList>
    </citation>
    <scope>NUCLEOTIDE SEQUENCE [LARGE SCALE GENOMIC DNA]</scope>
    <source>
        <strain evidence="3">UK7</strain>
    </source>
</reference>
<feature type="compositionally biased region" description="Basic residues" evidence="1">
    <location>
        <begin position="1"/>
        <end position="16"/>
    </location>
</feature>